<dbReference type="Proteomes" id="UP000700596">
    <property type="component" value="Unassembled WGS sequence"/>
</dbReference>
<dbReference type="InterPro" id="IPR021851">
    <property type="entry name" value="DUF3455"/>
</dbReference>
<name>A0A9P9E3X9_9PLEO</name>
<reference evidence="1" key="1">
    <citation type="journal article" date="2021" name="Nat. Commun.">
        <title>Genetic determinants of endophytism in the Arabidopsis root mycobiome.</title>
        <authorList>
            <person name="Mesny F."/>
            <person name="Miyauchi S."/>
            <person name="Thiergart T."/>
            <person name="Pickel B."/>
            <person name="Atanasova L."/>
            <person name="Karlsson M."/>
            <person name="Huettel B."/>
            <person name="Barry K.W."/>
            <person name="Haridas S."/>
            <person name="Chen C."/>
            <person name="Bauer D."/>
            <person name="Andreopoulos W."/>
            <person name="Pangilinan J."/>
            <person name="LaButti K."/>
            <person name="Riley R."/>
            <person name="Lipzen A."/>
            <person name="Clum A."/>
            <person name="Drula E."/>
            <person name="Henrissat B."/>
            <person name="Kohler A."/>
            <person name="Grigoriev I.V."/>
            <person name="Martin F.M."/>
            <person name="Hacquard S."/>
        </authorList>
    </citation>
    <scope>NUCLEOTIDE SEQUENCE</scope>
    <source>
        <strain evidence="1">MPI-CAGE-CH-0243</strain>
    </source>
</reference>
<comment type="caution">
    <text evidence="1">The sequence shown here is derived from an EMBL/GenBank/DDBJ whole genome shotgun (WGS) entry which is preliminary data.</text>
</comment>
<proteinExistence type="predicted"/>
<dbReference type="PANTHER" id="PTHR35567:SF1">
    <property type="entry name" value="CONSERVED FUNGAL PROTEIN (AFU_ORTHOLOGUE AFUA_1G14230)"/>
    <property type="match status" value="1"/>
</dbReference>
<dbReference type="Pfam" id="PF11937">
    <property type="entry name" value="DUF3455"/>
    <property type="match status" value="1"/>
</dbReference>
<keyword evidence="2" id="KW-1185">Reference proteome</keyword>
<dbReference type="EMBL" id="JAGMWT010000004">
    <property type="protein sequence ID" value="KAH7130281.1"/>
    <property type="molecule type" value="Genomic_DNA"/>
</dbReference>
<sequence>MVALALCVPDVLAAPTWGPPRGGNNIANLVSKMPKSTLEAPNGLQLKYVVLGVGTQNYTCLTKDDNAEPVAAGAVAKLYNLGQTLSYDPLADFKINTISALALNMYYYPKILESLLWVQGFQQLLGDHFFAPTTPSAPTFDLYKISSSPHPIASVKKNGECDAPKNAFAGTKGEGAVKWLQLIDNGRSQGGVNTVYRLHTAGGKAPKLCKGSPERFEVPYTAQYWVFGQA</sequence>
<dbReference type="OrthoDB" id="1859733at2759"/>
<accession>A0A9P9E3X9</accession>
<dbReference type="AlphaFoldDB" id="A0A9P9E3X9"/>
<evidence type="ECO:0000313" key="1">
    <source>
        <dbReference type="EMBL" id="KAH7130281.1"/>
    </source>
</evidence>
<protein>
    <recommendedName>
        <fullName evidence="3">Malate dehydrogenase</fullName>
    </recommendedName>
</protein>
<evidence type="ECO:0000313" key="2">
    <source>
        <dbReference type="Proteomes" id="UP000700596"/>
    </source>
</evidence>
<evidence type="ECO:0008006" key="3">
    <source>
        <dbReference type="Google" id="ProtNLM"/>
    </source>
</evidence>
<gene>
    <name evidence="1" type="ORF">B0J11DRAFT_430515</name>
</gene>
<organism evidence="1 2">
    <name type="scientific">Dendryphion nanum</name>
    <dbReference type="NCBI Taxonomy" id="256645"/>
    <lineage>
        <taxon>Eukaryota</taxon>
        <taxon>Fungi</taxon>
        <taxon>Dikarya</taxon>
        <taxon>Ascomycota</taxon>
        <taxon>Pezizomycotina</taxon>
        <taxon>Dothideomycetes</taxon>
        <taxon>Pleosporomycetidae</taxon>
        <taxon>Pleosporales</taxon>
        <taxon>Torulaceae</taxon>
        <taxon>Dendryphion</taxon>
    </lineage>
</organism>
<dbReference type="PANTHER" id="PTHR35567">
    <property type="entry name" value="MALATE DEHYDROGENASE (AFU_ORTHOLOGUE AFUA_2G13800)"/>
    <property type="match status" value="1"/>
</dbReference>